<comment type="caution">
    <text evidence="1">The sequence shown here is derived from an EMBL/GenBank/DDBJ whole genome shotgun (WGS) entry which is preliminary data.</text>
</comment>
<gene>
    <name evidence="1" type="ORF">V3851_26230</name>
</gene>
<dbReference type="EMBL" id="JAZHPZ010000027">
    <property type="protein sequence ID" value="MEF2969275.1"/>
    <property type="molecule type" value="Genomic_DNA"/>
</dbReference>
<protein>
    <submittedName>
        <fullName evidence="1">DUF6483 family protein</fullName>
    </submittedName>
</protein>
<evidence type="ECO:0000313" key="2">
    <source>
        <dbReference type="Proteomes" id="UP001306950"/>
    </source>
</evidence>
<name>A0ABU7VZR9_9BACL</name>
<organism evidence="1 2">
    <name type="scientific">Paenibacillus haidiansis</name>
    <dbReference type="NCBI Taxonomy" id="1574488"/>
    <lineage>
        <taxon>Bacteria</taxon>
        <taxon>Bacillati</taxon>
        <taxon>Bacillota</taxon>
        <taxon>Bacilli</taxon>
        <taxon>Bacillales</taxon>
        <taxon>Paenibacillaceae</taxon>
        <taxon>Paenibacillus</taxon>
    </lineage>
</organism>
<accession>A0ABU7VZR9</accession>
<evidence type="ECO:0000313" key="1">
    <source>
        <dbReference type="EMBL" id="MEF2969275.1"/>
    </source>
</evidence>
<dbReference type="Proteomes" id="UP001306950">
    <property type="component" value="Unassembled WGS sequence"/>
</dbReference>
<reference evidence="1 2" key="1">
    <citation type="submission" date="2024-02" db="EMBL/GenBank/DDBJ databases">
        <title>A nitrogen-fixing paenibacillus bacterium.</title>
        <authorList>
            <person name="Zhang W.L."/>
            <person name="Chen S.F."/>
        </authorList>
    </citation>
    <scope>NUCLEOTIDE SEQUENCE [LARGE SCALE GENOMIC DNA]</scope>
    <source>
        <strain evidence="1 2">M1</strain>
    </source>
</reference>
<dbReference type="InterPro" id="IPR045507">
    <property type="entry name" value="DUF6483"/>
</dbReference>
<sequence>MLRKDYLVRMIEEMTEILGKVFDLKQRRKWTEALWELDELYKRQFRLNSALLGSLSAKDTVELFRTGGQVEADKLQSLARLLREEGELFTESGERDEGILRQMKALHLFLAAAQYGADRNVWKLDEEIGQLLTRLKGYRLPADTERLLLAYEESEGRYDRAEDALYRLLRLGAADKEEGVNFYRRLLTLTQERLERGGLPEEEVREGMDSWLERGWAPAEDNE</sequence>
<dbReference type="RefSeq" id="WP_331849367.1">
    <property type="nucleotide sequence ID" value="NZ_JAZHPZ010000027.1"/>
</dbReference>
<proteinExistence type="predicted"/>
<keyword evidence="2" id="KW-1185">Reference proteome</keyword>
<dbReference type="Pfam" id="PF20092">
    <property type="entry name" value="DUF6483"/>
    <property type="match status" value="1"/>
</dbReference>